<organism evidence="2 3">
    <name type="scientific">Bacillus cereus VD118</name>
    <dbReference type="NCBI Taxonomy" id="1053231"/>
    <lineage>
        <taxon>Bacteria</taxon>
        <taxon>Bacillati</taxon>
        <taxon>Bacillota</taxon>
        <taxon>Bacilli</taxon>
        <taxon>Bacillales</taxon>
        <taxon>Bacillaceae</taxon>
        <taxon>Bacillus</taxon>
        <taxon>Bacillus cereus group</taxon>
    </lineage>
</organism>
<protein>
    <recommendedName>
        <fullName evidence="1">Transposase IS66 C-terminal domain-containing protein</fullName>
    </recommendedName>
</protein>
<dbReference type="InterPro" id="IPR039552">
    <property type="entry name" value="IS66_C"/>
</dbReference>
<dbReference type="AlphaFoldDB" id="R8Q8K4"/>
<feature type="domain" description="Transposase IS66 C-terminal" evidence="1">
    <location>
        <begin position="17"/>
        <end position="57"/>
    </location>
</feature>
<proteinExistence type="predicted"/>
<reference evidence="2 3" key="1">
    <citation type="submission" date="2012-12" db="EMBL/GenBank/DDBJ databases">
        <title>The Genome Sequence of Bacillus cereus VD118.</title>
        <authorList>
            <consortium name="The Broad Institute Genome Sequencing Platform"/>
            <consortium name="The Broad Institute Genome Sequencing Center for Infectious Disease"/>
            <person name="Feldgarden M."/>
            <person name="Van der Auwera G.A."/>
            <person name="Mahillon J."/>
            <person name="Duprez V."/>
            <person name="Timmery S."/>
            <person name="Mattelet C."/>
            <person name="Dierick K."/>
            <person name="Sun M."/>
            <person name="Yu Z."/>
            <person name="Zhu L."/>
            <person name="Hu X."/>
            <person name="Shank E.B."/>
            <person name="Swiecicka I."/>
            <person name="Hansen B.M."/>
            <person name="Andrup L."/>
            <person name="Walker B."/>
            <person name="Young S.K."/>
            <person name="Zeng Q."/>
            <person name="Gargeya S."/>
            <person name="Fitzgerald M."/>
            <person name="Haas B."/>
            <person name="Abouelleil A."/>
            <person name="Alvarado L."/>
            <person name="Arachchi H.M."/>
            <person name="Berlin A.M."/>
            <person name="Chapman S.B."/>
            <person name="Dewar J."/>
            <person name="Goldberg J."/>
            <person name="Griggs A."/>
            <person name="Gujja S."/>
            <person name="Hansen M."/>
            <person name="Howarth C."/>
            <person name="Imamovic A."/>
            <person name="Larimer J."/>
            <person name="McCowan C."/>
            <person name="Murphy C."/>
            <person name="Neiman D."/>
            <person name="Pearson M."/>
            <person name="Priest M."/>
            <person name="Roberts A."/>
            <person name="Saif S."/>
            <person name="Shea T."/>
            <person name="Sisk P."/>
            <person name="Sykes S."/>
            <person name="Wortman J."/>
            <person name="Nusbaum C."/>
            <person name="Birren B."/>
        </authorList>
    </citation>
    <scope>NUCLEOTIDE SEQUENCE [LARGE SCALE GENOMIC DNA]</scope>
    <source>
        <strain evidence="2 3">VD118</strain>
    </source>
</reference>
<accession>R8Q8K4</accession>
<comment type="caution">
    <text evidence="2">The sequence shown here is derived from an EMBL/GenBank/DDBJ whole genome shotgun (WGS) entry which is preliminary data.</text>
</comment>
<dbReference type="Proteomes" id="UP000014019">
    <property type="component" value="Unassembled WGS sequence"/>
</dbReference>
<name>R8Q8K4_BACCE</name>
<dbReference type="PATRIC" id="fig|1053231.3.peg.3796"/>
<dbReference type="EMBL" id="AHEZ01000054">
    <property type="protein sequence ID" value="EOP67436.1"/>
    <property type="molecule type" value="Genomic_DNA"/>
</dbReference>
<evidence type="ECO:0000313" key="3">
    <source>
        <dbReference type="Proteomes" id="UP000014019"/>
    </source>
</evidence>
<dbReference type="Pfam" id="PF13817">
    <property type="entry name" value="DDE_Tnp_IS66_C"/>
    <property type="match status" value="1"/>
</dbReference>
<evidence type="ECO:0000259" key="1">
    <source>
        <dbReference type="Pfam" id="PF13817"/>
    </source>
</evidence>
<sequence>MFSNTPRGARGSAIMYSVVETAKENHLSPHHYLLYLFETLPAIDLNNKEEIDKVLPWSTDLPSRCRVPKKSEVNKKQLQNQLLLYIFELLYAYFV</sequence>
<evidence type="ECO:0000313" key="2">
    <source>
        <dbReference type="EMBL" id="EOP67436.1"/>
    </source>
</evidence>
<gene>
    <name evidence="2" type="ORF">IIQ_05389</name>
</gene>
<dbReference type="HOGENOM" id="CLU_023034_5_4_9"/>